<dbReference type="InterPro" id="IPR036770">
    <property type="entry name" value="Ankyrin_rpt-contain_sf"/>
</dbReference>
<dbReference type="PROSITE" id="PS50088">
    <property type="entry name" value="ANK_REPEAT"/>
    <property type="match status" value="2"/>
</dbReference>
<evidence type="ECO:0000256" key="3">
    <source>
        <dbReference type="ARBA" id="ARBA00023043"/>
    </source>
</evidence>
<keyword evidence="3 4" id="KW-0040">ANK repeat</keyword>
<protein>
    <submittedName>
        <fullName evidence="5">Ankyrin repeat and SOCS box protein 9-like</fullName>
    </submittedName>
</protein>
<dbReference type="PANTHER" id="PTHR24136:SF17">
    <property type="entry name" value="ANKYRIN REPEAT AND SOCS BOX PROTEIN 9"/>
    <property type="match status" value="1"/>
</dbReference>
<keyword evidence="2" id="KW-0677">Repeat</keyword>
<reference evidence="5" key="1">
    <citation type="submission" date="2023-09" db="UniProtKB">
        <authorList>
            <consortium name="Ensembl"/>
        </authorList>
    </citation>
    <scope>IDENTIFICATION</scope>
</reference>
<comment type="similarity">
    <text evidence="1">Belongs to the ankyrin SOCS box (ASB) family.</text>
</comment>
<dbReference type="GO" id="GO:0045732">
    <property type="term" value="P:positive regulation of protein catabolic process"/>
    <property type="evidence" value="ECO:0007669"/>
    <property type="project" value="TreeGrafter"/>
</dbReference>
<evidence type="ECO:0000256" key="1">
    <source>
        <dbReference type="ARBA" id="ARBA00005949"/>
    </source>
</evidence>
<dbReference type="Ensembl" id="ENSPNYT00000016189.1">
    <property type="protein sequence ID" value="ENSPNYP00000015788.1"/>
    <property type="gene ID" value="ENSPNYG00000011948.1"/>
</dbReference>
<dbReference type="Pfam" id="PF12796">
    <property type="entry name" value="Ank_2"/>
    <property type="match status" value="1"/>
</dbReference>
<dbReference type="GeneTree" id="ENSGT00940000165059"/>
<dbReference type="InterPro" id="IPR002110">
    <property type="entry name" value="Ankyrin_rpt"/>
</dbReference>
<accession>A0A3B4G233</accession>
<dbReference type="SMART" id="SM00248">
    <property type="entry name" value="ANK"/>
    <property type="match status" value="3"/>
</dbReference>
<feature type="repeat" description="ANK" evidence="4">
    <location>
        <begin position="164"/>
        <end position="196"/>
    </location>
</feature>
<dbReference type="InterPro" id="IPR051573">
    <property type="entry name" value="Ankyrin-SOCS_box_domain"/>
</dbReference>
<dbReference type="GO" id="GO:0016567">
    <property type="term" value="P:protein ubiquitination"/>
    <property type="evidence" value="ECO:0007669"/>
    <property type="project" value="TreeGrafter"/>
</dbReference>
<feature type="repeat" description="ANK" evidence="4">
    <location>
        <begin position="196"/>
        <end position="228"/>
    </location>
</feature>
<proteinExistence type="inferred from homology"/>
<sequence>MCCVLFTGCMCKSEHSGYGLTPSWGVYTRSHGLCQASDGKWCKCKQLNCGWKNCPDRSMCSGARDLCTAASSTWSCFPGDQPVQFSNSCSCNKRFEVRLRYVKNLSWQKSQNLLNSRQKQIFTAEPFKNISYHCGDFCFLSLGHPECIEPLVQYGADVDQHVDELGTPLQIACSNQHLSTVRKLLQLGANVNSSVSGDSPLHMAARQSSPELTSVLLEHGADLFLRNSEGRQPLDLAPPNSLTERLLKQAGGSRDFALKTLHWAGGAARS</sequence>
<evidence type="ECO:0000313" key="5">
    <source>
        <dbReference type="Ensembl" id="ENSPNYP00000015788.1"/>
    </source>
</evidence>
<evidence type="ECO:0000256" key="4">
    <source>
        <dbReference type="PROSITE-ProRule" id="PRU00023"/>
    </source>
</evidence>
<dbReference type="PANTHER" id="PTHR24136">
    <property type="entry name" value="SOWAH (DROSOPHILA) HOMOLOG"/>
    <property type="match status" value="1"/>
</dbReference>
<dbReference type="PROSITE" id="PS50297">
    <property type="entry name" value="ANK_REP_REGION"/>
    <property type="match status" value="2"/>
</dbReference>
<dbReference type="AlphaFoldDB" id="A0A3B4G233"/>
<dbReference type="Gene3D" id="1.25.40.20">
    <property type="entry name" value="Ankyrin repeat-containing domain"/>
    <property type="match status" value="1"/>
</dbReference>
<name>A0A3B4G233_9CICH</name>
<organism evidence="5">
    <name type="scientific">Pundamilia nyererei</name>
    <dbReference type="NCBI Taxonomy" id="303518"/>
    <lineage>
        <taxon>Eukaryota</taxon>
        <taxon>Metazoa</taxon>
        <taxon>Chordata</taxon>
        <taxon>Craniata</taxon>
        <taxon>Vertebrata</taxon>
        <taxon>Euteleostomi</taxon>
        <taxon>Actinopterygii</taxon>
        <taxon>Neopterygii</taxon>
        <taxon>Teleostei</taxon>
        <taxon>Neoteleostei</taxon>
        <taxon>Acanthomorphata</taxon>
        <taxon>Ovalentaria</taxon>
        <taxon>Cichlomorphae</taxon>
        <taxon>Cichliformes</taxon>
        <taxon>Cichlidae</taxon>
        <taxon>African cichlids</taxon>
        <taxon>Pseudocrenilabrinae</taxon>
        <taxon>Haplochromini</taxon>
        <taxon>Pundamilia</taxon>
    </lineage>
</organism>
<dbReference type="SUPFAM" id="SSF48403">
    <property type="entry name" value="Ankyrin repeat"/>
    <property type="match status" value="1"/>
</dbReference>
<evidence type="ECO:0000256" key="2">
    <source>
        <dbReference type="ARBA" id="ARBA00022737"/>
    </source>
</evidence>